<dbReference type="EMBL" id="BARS01025116">
    <property type="protein sequence ID" value="GAG00829.1"/>
    <property type="molecule type" value="Genomic_DNA"/>
</dbReference>
<comment type="caution">
    <text evidence="1">The sequence shown here is derived from an EMBL/GenBank/DDBJ whole genome shotgun (WGS) entry which is preliminary data.</text>
</comment>
<reference evidence="1" key="1">
    <citation type="journal article" date="2014" name="Front. Microbiol.">
        <title>High frequency of phylogenetically diverse reductive dehalogenase-homologous genes in deep subseafloor sedimentary metagenomes.</title>
        <authorList>
            <person name="Kawai M."/>
            <person name="Futagami T."/>
            <person name="Toyoda A."/>
            <person name="Takaki Y."/>
            <person name="Nishi S."/>
            <person name="Hori S."/>
            <person name="Arai W."/>
            <person name="Tsubouchi T."/>
            <person name="Morono Y."/>
            <person name="Uchiyama I."/>
            <person name="Ito T."/>
            <person name="Fujiyama A."/>
            <person name="Inagaki F."/>
            <person name="Takami H."/>
        </authorList>
    </citation>
    <scope>NUCLEOTIDE SEQUENCE</scope>
    <source>
        <strain evidence="1">Expedition CK06-06</strain>
    </source>
</reference>
<dbReference type="AlphaFoldDB" id="X0U4Y5"/>
<sequence>MRKSNCIKSNLNSSGLLLKIVSGDIRLRLIKNIVVRTIIGSIRNEISIFGIKSFGHFFRRTKLSTNTLAKLIFHQSKTIFFPSS</sequence>
<feature type="non-terminal residue" evidence="1">
    <location>
        <position position="84"/>
    </location>
</feature>
<gene>
    <name evidence="1" type="ORF">S01H1_39745</name>
</gene>
<evidence type="ECO:0000313" key="1">
    <source>
        <dbReference type="EMBL" id="GAG00829.1"/>
    </source>
</evidence>
<organism evidence="1">
    <name type="scientific">marine sediment metagenome</name>
    <dbReference type="NCBI Taxonomy" id="412755"/>
    <lineage>
        <taxon>unclassified sequences</taxon>
        <taxon>metagenomes</taxon>
        <taxon>ecological metagenomes</taxon>
    </lineage>
</organism>
<accession>X0U4Y5</accession>
<proteinExistence type="predicted"/>
<name>X0U4Y5_9ZZZZ</name>
<protein>
    <submittedName>
        <fullName evidence="1">Uncharacterized protein</fullName>
    </submittedName>
</protein>